<evidence type="ECO:0000256" key="4">
    <source>
        <dbReference type="ARBA" id="ARBA00023136"/>
    </source>
</evidence>
<dbReference type="InterPro" id="IPR004853">
    <property type="entry name" value="Sugar_P_trans_dom"/>
</dbReference>
<evidence type="ECO:0000259" key="6">
    <source>
        <dbReference type="Pfam" id="PF03151"/>
    </source>
</evidence>
<evidence type="ECO:0000256" key="3">
    <source>
        <dbReference type="ARBA" id="ARBA00022989"/>
    </source>
</evidence>
<name>A0A0J8DSH7_BETVV</name>
<feature type="transmembrane region" description="Helical" evidence="5">
    <location>
        <begin position="100"/>
        <end position="120"/>
    </location>
</feature>
<dbReference type="EMBL" id="KQ100001">
    <property type="protein sequence ID" value="KMS93690.1"/>
    <property type="molecule type" value="Genomic_DNA"/>
</dbReference>
<dbReference type="Gramene" id="KMS93690">
    <property type="protein sequence ID" value="KMS93690"/>
    <property type="gene ID" value="BVRB_028940"/>
</dbReference>
<keyword evidence="2 5" id="KW-0812">Transmembrane</keyword>
<evidence type="ECO:0000313" key="7">
    <source>
        <dbReference type="EMBL" id="KMS93690.1"/>
    </source>
</evidence>
<comment type="subcellular location">
    <subcellularLocation>
        <location evidence="1">Membrane</location>
        <topology evidence="1">Multi-pass membrane protein</topology>
    </subcellularLocation>
</comment>
<dbReference type="SMR" id="A0A0J8DSH7"/>
<evidence type="ECO:0000256" key="1">
    <source>
        <dbReference type="ARBA" id="ARBA00004141"/>
    </source>
</evidence>
<evidence type="ECO:0000313" key="8">
    <source>
        <dbReference type="Proteomes" id="UP000035740"/>
    </source>
</evidence>
<feature type="domain" description="Sugar phosphate transporter" evidence="6">
    <location>
        <begin position="1"/>
        <end position="136"/>
    </location>
</feature>
<dbReference type="AlphaFoldDB" id="A0A0J8DSH7"/>
<keyword evidence="3 5" id="KW-1133">Transmembrane helix</keyword>
<protein>
    <recommendedName>
        <fullName evidence="6">Sugar phosphate transporter domain-containing protein</fullName>
    </recommendedName>
</protein>
<accession>A0A0J8DSH7</accession>
<feature type="non-terminal residue" evidence="7">
    <location>
        <position position="136"/>
    </location>
</feature>
<sequence>MGQKTSTKALACVAGVVIGYIIGSSAELSMKELSVRGSVFGVLASVFVSLYAINVKKALAAVDNNKWTLMIYNNVLASFLMPPLILLFNEAPVISSSDAVYTISFWISYIGMAGIFGFLINIATYAQIQATSPLTH</sequence>
<reference evidence="7 8" key="1">
    <citation type="journal article" date="2014" name="Nature">
        <title>The genome of the recently domesticated crop plant sugar beet (Beta vulgaris).</title>
        <authorList>
            <person name="Dohm J.C."/>
            <person name="Minoche A.E."/>
            <person name="Holtgrawe D."/>
            <person name="Capella-Gutierrez S."/>
            <person name="Zakrzewski F."/>
            <person name="Tafer H."/>
            <person name="Rupp O."/>
            <person name="Sorensen T.R."/>
            <person name="Stracke R."/>
            <person name="Reinhardt R."/>
            <person name="Goesmann A."/>
            <person name="Kraft T."/>
            <person name="Schulz B."/>
            <person name="Stadler P.F."/>
            <person name="Schmidt T."/>
            <person name="Gabaldon T."/>
            <person name="Lehrach H."/>
            <person name="Weisshaar B."/>
            <person name="Himmelbauer H."/>
        </authorList>
    </citation>
    <scope>NUCLEOTIDE SEQUENCE [LARGE SCALE GENOMIC DNA]</scope>
    <source>
        <tissue evidence="7">Taproot</tissue>
    </source>
</reference>
<organism evidence="7 8">
    <name type="scientific">Beta vulgaris subsp. vulgaris</name>
    <name type="common">Beet</name>
    <dbReference type="NCBI Taxonomy" id="3555"/>
    <lineage>
        <taxon>Eukaryota</taxon>
        <taxon>Viridiplantae</taxon>
        <taxon>Streptophyta</taxon>
        <taxon>Embryophyta</taxon>
        <taxon>Tracheophyta</taxon>
        <taxon>Spermatophyta</taxon>
        <taxon>Magnoliopsida</taxon>
        <taxon>eudicotyledons</taxon>
        <taxon>Gunneridae</taxon>
        <taxon>Pentapetalae</taxon>
        <taxon>Caryophyllales</taxon>
        <taxon>Chenopodiaceae</taxon>
        <taxon>Betoideae</taxon>
        <taxon>Beta</taxon>
    </lineage>
</organism>
<keyword evidence="8" id="KW-1185">Reference proteome</keyword>
<gene>
    <name evidence="7" type="ORF">BVRB_028940</name>
</gene>
<dbReference type="Proteomes" id="UP000035740">
    <property type="component" value="Unassembled WGS sequence"/>
</dbReference>
<feature type="transmembrane region" description="Helical" evidence="5">
    <location>
        <begin position="38"/>
        <end position="55"/>
    </location>
</feature>
<evidence type="ECO:0000256" key="2">
    <source>
        <dbReference type="ARBA" id="ARBA00022692"/>
    </source>
</evidence>
<keyword evidence="4 5" id="KW-0472">Membrane</keyword>
<proteinExistence type="predicted"/>
<feature type="transmembrane region" description="Helical" evidence="5">
    <location>
        <begin position="67"/>
        <end position="88"/>
    </location>
</feature>
<dbReference type="OrthoDB" id="5547497at2759"/>
<dbReference type="PANTHER" id="PTHR11132">
    <property type="entry name" value="SOLUTE CARRIER FAMILY 35"/>
    <property type="match status" value="1"/>
</dbReference>
<dbReference type="InterPro" id="IPR050186">
    <property type="entry name" value="TPT_transporter"/>
</dbReference>
<feature type="transmembrane region" description="Helical" evidence="5">
    <location>
        <begin position="7"/>
        <end position="26"/>
    </location>
</feature>
<dbReference type="eggNOG" id="KOG1442">
    <property type="taxonomic scope" value="Eukaryota"/>
</dbReference>
<dbReference type="Pfam" id="PF03151">
    <property type="entry name" value="TPT"/>
    <property type="match status" value="1"/>
</dbReference>
<dbReference type="GO" id="GO:0016020">
    <property type="term" value="C:membrane"/>
    <property type="evidence" value="ECO:0007669"/>
    <property type="project" value="UniProtKB-SubCell"/>
</dbReference>
<evidence type="ECO:0000256" key="5">
    <source>
        <dbReference type="SAM" id="Phobius"/>
    </source>
</evidence>